<evidence type="ECO:0000313" key="1">
    <source>
        <dbReference type="EMBL" id="VAW85573.1"/>
    </source>
</evidence>
<dbReference type="InterPro" id="IPR014710">
    <property type="entry name" value="RmlC-like_jellyroll"/>
</dbReference>
<accession>A0A3B0ZBH4</accession>
<sequence length="186" mass="20922">MEVIESSLPGVLIIKPKVFGDERGYFVESYHHARYQQAGIPGPFVQDNLSLSKQGTLRGLHLQHPHGQGKLVSVLQGEVFDVAVDVRAGSPHFGQWLGIALSEQNKHQLYIPAGFAHGFCVTSDEALFTYKCNELYHPESEMSILWNDSDIGITWPSEQPQLSEKDRLALPLNQIDQKRLPRYEAK</sequence>
<dbReference type="NCBIfam" id="TIGR01221">
    <property type="entry name" value="rmlC"/>
    <property type="match status" value="1"/>
</dbReference>
<dbReference type="SUPFAM" id="SSF51182">
    <property type="entry name" value="RmlC-like cupins"/>
    <property type="match status" value="1"/>
</dbReference>
<dbReference type="CDD" id="cd00438">
    <property type="entry name" value="cupin_RmlC"/>
    <property type="match status" value="1"/>
</dbReference>
<name>A0A3B0ZBH4_9ZZZZ</name>
<dbReference type="EMBL" id="UOFQ01000025">
    <property type="protein sequence ID" value="VAW85573.1"/>
    <property type="molecule type" value="Genomic_DNA"/>
</dbReference>
<dbReference type="AlphaFoldDB" id="A0A3B0ZBH4"/>
<reference evidence="1" key="1">
    <citation type="submission" date="2018-06" db="EMBL/GenBank/DDBJ databases">
        <authorList>
            <person name="Zhirakovskaya E."/>
        </authorList>
    </citation>
    <scope>NUCLEOTIDE SEQUENCE</scope>
</reference>
<proteinExistence type="predicted"/>
<dbReference type="GO" id="GO:0008830">
    <property type="term" value="F:dTDP-4-dehydrorhamnose 3,5-epimerase activity"/>
    <property type="evidence" value="ECO:0007669"/>
    <property type="project" value="UniProtKB-EC"/>
</dbReference>
<keyword evidence="1" id="KW-0413">Isomerase</keyword>
<organism evidence="1">
    <name type="scientific">hydrothermal vent metagenome</name>
    <dbReference type="NCBI Taxonomy" id="652676"/>
    <lineage>
        <taxon>unclassified sequences</taxon>
        <taxon>metagenomes</taxon>
        <taxon>ecological metagenomes</taxon>
    </lineage>
</organism>
<dbReference type="PANTHER" id="PTHR21047">
    <property type="entry name" value="DTDP-6-DEOXY-D-GLUCOSE-3,5 EPIMERASE"/>
    <property type="match status" value="1"/>
</dbReference>
<dbReference type="InterPro" id="IPR000888">
    <property type="entry name" value="RmlC-like"/>
</dbReference>
<dbReference type="GO" id="GO:0005829">
    <property type="term" value="C:cytosol"/>
    <property type="evidence" value="ECO:0007669"/>
    <property type="project" value="TreeGrafter"/>
</dbReference>
<dbReference type="GO" id="GO:0019305">
    <property type="term" value="P:dTDP-rhamnose biosynthetic process"/>
    <property type="evidence" value="ECO:0007669"/>
    <property type="project" value="TreeGrafter"/>
</dbReference>
<protein>
    <submittedName>
        <fullName evidence="1">dTDP-4-dehydrorhamnose 3,5-epimerase</fullName>
        <ecNumber evidence="1">5.1.3.13</ecNumber>
    </submittedName>
</protein>
<dbReference type="Gene3D" id="2.60.120.10">
    <property type="entry name" value="Jelly Rolls"/>
    <property type="match status" value="1"/>
</dbReference>
<dbReference type="PANTHER" id="PTHR21047:SF2">
    <property type="entry name" value="THYMIDINE DIPHOSPHO-4-KETO-RHAMNOSE 3,5-EPIMERASE"/>
    <property type="match status" value="1"/>
</dbReference>
<dbReference type="GO" id="GO:0000271">
    <property type="term" value="P:polysaccharide biosynthetic process"/>
    <property type="evidence" value="ECO:0007669"/>
    <property type="project" value="TreeGrafter"/>
</dbReference>
<dbReference type="Pfam" id="PF00908">
    <property type="entry name" value="dTDP_sugar_isom"/>
    <property type="match status" value="1"/>
</dbReference>
<gene>
    <name evidence="1" type="ORF">MNBD_GAMMA17-1286</name>
</gene>
<dbReference type="InterPro" id="IPR011051">
    <property type="entry name" value="RmlC_Cupin_sf"/>
</dbReference>
<dbReference type="EC" id="5.1.3.13" evidence="1"/>